<dbReference type="Pfam" id="PF17919">
    <property type="entry name" value="RT_RNaseH_2"/>
    <property type="match status" value="1"/>
</dbReference>
<dbReference type="AlphaFoldDB" id="A0AAD2CWB2"/>
<dbReference type="PANTHER" id="PTHR37984:SF5">
    <property type="entry name" value="PROTEIN NYNRIN-LIKE"/>
    <property type="match status" value="1"/>
</dbReference>
<keyword evidence="1" id="KW-0808">Transferase</keyword>
<feature type="compositionally biased region" description="Basic residues" evidence="8">
    <location>
        <begin position="249"/>
        <end position="263"/>
    </location>
</feature>
<name>A0AAD2CWB2_9STRA</name>
<evidence type="ECO:0000313" key="10">
    <source>
        <dbReference type="EMBL" id="CAJ1945721.1"/>
    </source>
</evidence>
<evidence type="ECO:0000256" key="5">
    <source>
        <dbReference type="ARBA" id="ARBA00022801"/>
    </source>
</evidence>
<keyword evidence="6" id="KW-0511">Multifunctional enzyme</keyword>
<dbReference type="SUPFAM" id="SSF56672">
    <property type="entry name" value="DNA/RNA polymerases"/>
    <property type="match status" value="1"/>
</dbReference>
<dbReference type="GO" id="GO:0016787">
    <property type="term" value="F:hydrolase activity"/>
    <property type="evidence" value="ECO:0007669"/>
    <property type="project" value="UniProtKB-KW"/>
</dbReference>
<dbReference type="GO" id="GO:0004519">
    <property type="term" value="F:endonuclease activity"/>
    <property type="evidence" value="ECO:0007669"/>
    <property type="project" value="UniProtKB-KW"/>
</dbReference>
<evidence type="ECO:0000313" key="11">
    <source>
        <dbReference type="Proteomes" id="UP001295423"/>
    </source>
</evidence>
<protein>
    <recommendedName>
        <fullName evidence="9">Reverse transcriptase domain-containing protein</fullName>
    </recommendedName>
</protein>
<dbReference type="InterPro" id="IPR041577">
    <property type="entry name" value="RT_RNaseH_2"/>
</dbReference>
<evidence type="ECO:0000256" key="6">
    <source>
        <dbReference type="ARBA" id="ARBA00023268"/>
    </source>
</evidence>
<comment type="caution">
    <text evidence="10">The sequence shown here is derived from an EMBL/GenBank/DDBJ whole genome shotgun (WGS) entry which is preliminary data.</text>
</comment>
<sequence length="1160" mass="134385">MESFALCYCTSDARQKQRRFINKALRLPKNMSIRVFWNRLLFMFRCYQHLPGTGTTPTPEHRREILIQCLPTSVENDMTRGDYRWDDPNKTDIDLINYLTRLQTIGFSETRSIPTKTTVTKKKPEHSNFKKDRKNGPNKKKICDYCTKKKGFTFYGHTEDQCNNKKKDLANNKEEKHNIEPMDVENENAVTTHFGFSMSKKEISKKKFNEGDSNAKEMASLCDEELTEFLNIDDNDDDDVKLVMEKPIPKKKRNPKSPKKTKKDAKEQALAKADNVSQLFAILNAKTRNPKLTDNRSISDLTTTVKVTIKSSESNKIKVLHVLILDTGCSKTIIKQNVIPDSMYSKNHVAKETIWSTNAGTFTTKSKRNVTFCIPEFTSSREITFPMHVDESSYSSYDMIIGRDLQNSLGIDILWSKQSLMWDGISVPMKGYTERSDESEDKLQNMFEEIMEIEQEEELFGASKLLDAKYEKADINADVEQMNHLSAHEKTALKSLLYKYEELFDGTLGTWNIPPVDFKLKPGSKPFHAKPMPIPLIHRDTIRKEIDRLVRIGVLKKDTSSEWSAPSFIVPKANGQCRLVTDFQVLNSMLQKRVYPLPKISDLLTDISGFTYASAIDLNMGYWNVRITPESSKLCTIILPWGKYSYQKLPMGAMPSAYIFQEAMNRLMEGLGDVLSYLDDVLCVTKGDFEDHLQRLEICLQRLHKAGLKVNLPKSEFATQQFKYLGYLVSRQGIRPLALKVEAIQRLKPPKTLKQLRSFLGMLNYYCDMWEKRSHMLAPFTELIKSSKKGRPLIWKLEHTEAFEHVKRVIAKDTMLAFPDFSKPFTIHTDASDFQLGGVISQEGKPIAFYSRKLNPAQRNYTMGEREMLSIVETLREYRNILLGREIIGYTNHKNHTDPKTISQSPRIQRWRWIIEEFGPDIRHIDGSANAVADCLSRMDADFTTKYDEFDEVQLAERFDMDSLEGYKAEKYQFPLDTGLIAEYQKKDKTLMRHLQNHPEYFSKEVHGTEIILFHKKIYVPKPLRQHVLQWYHDMLQHPGVTRTERTIRQHLTWPGLRHDVETHVKHCRKCQLCKNPKLKYGKLPVKEFTYKPWNTICVDLIGPYTVSTKDGKDIKLHAMTICDPATGWFEIVEIDDKKSLTTSTMLDRVWFSRYPRPQE</sequence>
<dbReference type="InterPro" id="IPR043502">
    <property type="entry name" value="DNA/RNA_pol_sf"/>
</dbReference>
<evidence type="ECO:0000256" key="3">
    <source>
        <dbReference type="ARBA" id="ARBA00022722"/>
    </source>
</evidence>
<organism evidence="10 11">
    <name type="scientific">Cylindrotheca closterium</name>
    <dbReference type="NCBI Taxonomy" id="2856"/>
    <lineage>
        <taxon>Eukaryota</taxon>
        <taxon>Sar</taxon>
        <taxon>Stramenopiles</taxon>
        <taxon>Ochrophyta</taxon>
        <taxon>Bacillariophyta</taxon>
        <taxon>Bacillariophyceae</taxon>
        <taxon>Bacillariophycidae</taxon>
        <taxon>Bacillariales</taxon>
        <taxon>Bacillariaceae</taxon>
        <taxon>Cylindrotheca</taxon>
    </lineage>
</organism>
<dbReference type="Gene3D" id="3.30.70.270">
    <property type="match status" value="2"/>
</dbReference>
<accession>A0AAD2CWB2</accession>
<evidence type="ECO:0000256" key="2">
    <source>
        <dbReference type="ARBA" id="ARBA00022695"/>
    </source>
</evidence>
<dbReference type="GO" id="GO:0016779">
    <property type="term" value="F:nucleotidyltransferase activity"/>
    <property type="evidence" value="ECO:0007669"/>
    <property type="project" value="UniProtKB-KW"/>
</dbReference>
<keyword evidence="7" id="KW-0175">Coiled coil</keyword>
<evidence type="ECO:0000256" key="4">
    <source>
        <dbReference type="ARBA" id="ARBA00022759"/>
    </source>
</evidence>
<dbReference type="InterPro" id="IPR041588">
    <property type="entry name" value="Integrase_H2C2"/>
</dbReference>
<dbReference type="CDD" id="cd01647">
    <property type="entry name" value="RT_LTR"/>
    <property type="match status" value="1"/>
</dbReference>
<feature type="region of interest" description="Disordered" evidence="8">
    <location>
        <begin position="115"/>
        <end position="136"/>
    </location>
</feature>
<dbReference type="InterPro" id="IPR043128">
    <property type="entry name" value="Rev_trsase/Diguanyl_cyclase"/>
</dbReference>
<dbReference type="Pfam" id="PF00077">
    <property type="entry name" value="RVP"/>
    <property type="match status" value="1"/>
</dbReference>
<reference evidence="10" key="1">
    <citation type="submission" date="2023-08" db="EMBL/GenBank/DDBJ databases">
        <authorList>
            <person name="Audoor S."/>
            <person name="Bilcke G."/>
        </authorList>
    </citation>
    <scope>NUCLEOTIDE SEQUENCE</scope>
</reference>
<keyword evidence="4" id="KW-0255">Endonuclease</keyword>
<dbReference type="PANTHER" id="PTHR37984">
    <property type="entry name" value="PROTEIN CBG26694"/>
    <property type="match status" value="1"/>
</dbReference>
<dbReference type="Pfam" id="PF00078">
    <property type="entry name" value="RVT_1"/>
    <property type="match status" value="1"/>
</dbReference>
<dbReference type="InterPro" id="IPR018061">
    <property type="entry name" value="Retropepsins"/>
</dbReference>
<dbReference type="PROSITE" id="PS50878">
    <property type="entry name" value="RT_POL"/>
    <property type="match status" value="1"/>
</dbReference>
<feature type="region of interest" description="Disordered" evidence="8">
    <location>
        <begin position="245"/>
        <end position="269"/>
    </location>
</feature>
<dbReference type="Pfam" id="PF17921">
    <property type="entry name" value="Integrase_H2C2"/>
    <property type="match status" value="1"/>
</dbReference>
<dbReference type="CDD" id="cd09274">
    <property type="entry name" value="RNase_HI_RT_Ty3"/>
    <property type="match status" value="1"/>
</dbReference>
<keyword evidence="11" id="KW-1185">Reference proteome</keyword>
<evidence type="ECO:0000256" key="1">
    <source>
        <dbReference type="ARBA" id="ARBA00022679"/>
    </source>
</evidence>
<dbReference type="Gene3D" id="2.40.70.10">
    <property type="entry name" value="Acid Proteases"/>
    <property type="match status" value="1"/>
</dbReference>
<feature type="coiled-coil region" evidence="7">
    <location>
        <begin position="429"/>
        <end position="456"/>
    </location>
</feature>
<dbReference type="Proteomes" id="UP001295423">
    <property type="component" value="Unassembled WGS sequence"/>
</dbReference>
<gene>
    <name evidence="10" type="ORF">CYCCA115_LOCUS9866</name>
</gene>
<dbReference type="FunFam" id="3.30.70.270:FF:000020">
    <property type="entry name" value="Transposon Tf2-6 polyprotein-like Protein"/>
    <property type="match status" value="1"/>
</dbReference>
<dbReference type="InterPro" id="IPR021109">
    <property type="entry name" value="Peptidase_aspartic_dom_sf"/>
</dbReference>
<dbReference type="EMBL" id="CAKOGP040001469">
    <property type="protein sequence ID" value="CAJ1945721.1"/>
    <property type="molecule type" value="Genomic_DNA"/>
</dbReference>
<evidence type="ECO:0000256" key="7">
    <source>
        <dbReference type="SAM" id="Coils"/>
    </source>
</evidence>
<evidence type="ECO:0000259" key="9">
    <source>
        <dbReference type="PROSITE" id="PS50878"/>
    </source>
</evidence>
<keyword evidence="2" id="KW-0548">Nucleotidyltransferase</keyword>
<dbReference type="InterPro" id="IPR050951">
    <property type="entry name" value="Retrovirus_Pol_polyprotein"/>
</dbReference>
<evidence type="ECO:0000256" key="8">
    <source>
        <dbReference type="SAM" id="MobiDB-lite"/>
    </source>
</evidence>
<dbReference type="InterPro" id="IPR000477">
    <property type="entry name" value="RT_dom"/>
</dbReference>
<keyword evidence="3" id="KW-0540">Nuclease</keyword>
<dbReference type="Gene3D" id="3.10.10.10">
    <property type="entry name" value="HIV Type 1 Reverse Transcriptase, subunit A, domain 1"/>
    <property type="match status" value="1"/>
</dbReference>
<feature type="domain" description="Reverse transcriptase" evidence="9">
    <location>
        <begin position="551"/>
        <end position="729"/>
    </location>
</feature>
<keyword evidence="5" id="KW-0378">Hydrolase</keyword>
<dbReference type="Gene3D" id="1.10.340.70">
    <property type="match status" value="1"/>
</dbReference>
<proteinExistence type="predicted"/>